<organism evidence="2">
    <name type="scientific">viral metagenome</name>
    <dbReference type="NCBI Taxonomy" id="1070528"/>
    <lineage>
        <taxon>unclassified sequences</taxon>
        <taxon>metagenomes</taxon>
        <taxon>organismal metagenomes</taxon>
    </lineage>
</organism>
<dbReference type="EMBL" id="MT144261">
    <property type="protein sequence ID" value="QJA51421.1"/>
    <property type="molecule type" value="Genomic_DNA"/>
</dbReference>
<feature type="region of interest" description="Disordered" evidence="1">
    <location>
        <begin position="45"/>
        <end position="71"/>
    </location>
</feature>
<accession>A0A6H1ZVI2</accession>
<proteinExistence type="predicted"/>
<feature type="compositionally biased region" description="Basic and acidic residues" evidence="1">
    <location>
        <begin position="53"/>
        <end position="64"/>
    </location>
</feature>
<gene>
    <name evidence="3" type="ORF">MM415A02065_0012</name>
    <name evidence="2" type="ORF">TM448A02110_0012</name>
</gene>
<sequence length="71" mass="8420">MQTAILKKQYLEIIKSLSRIEKHLGIEKVIIEDIVEEVLDQHHAYMPEESIGEETKQEESIESMKRKKRKI</sequence>
<evidence type="ECO:0000313" key="2">
    <source>
        <dbReference type="EMBL" id="QJA51421.1"/>
    </source>
</evidence>
<protein>
    <submittedName>
        <fullName evidence="2">Uncharacterized protein</fullName>
    </submittedName>
</protein>
<evidence type="ECO:0000313" key="3">
    <source>
        <dbReference type="EMBL" id="QJA74276.1"/>
    </source>
</evidence>
<dbReference type="EMBL" id="MT142086">
    <property type="protein sequence ID" value="QJA74276.1"/>
    <property type="molecule type" value="Genomic_DNA"/>
</dbReference>
<evidence type="ECO:0000256" key="1">
    <source>
        <dbReference type="SAM" id="MobiDB-lite"/>
    </source>
</evidence>
<name>A0A6H1ZVI2_9ZZZZ</name>
<dbReference type="AlphaFoldDB" id="A0A6H1ZVI2"/>
<reference evidence="2" key="1">
    <citation type="submission" date="2020-03" db="EMBL/GenBank/DDBJ databases">
        <title>The deep terrestrial virosphere.</title>
        <authorList>
            <person name="Holmfeldt K."/>
            <person name="Nilsson E."/>
            <person name="Simone D."/>
            <person name="Lopez-Fernandez M."/>
            <person name="Wu X."/>
            <person name="de Brujin I."/>
            <person name="Lundin D."/>
            <person name="Andersson A."/>
            <person name="Bertilsson S."/>
            <person name="Dopson M."/>
        </authorList>
    </citation>
    <scope>NUCLEOTIDE SEQUENCE</scope>
    <source>
        <strain evidence="3">MM415A02065</strain>
        <strain evidence="2">TM448A02110</strain>
    </source>
</reference>